<dbReference type="AlphaFoldDB" id="A0A060CIH9"/>
<sequence>MADTWLTSDLCAEAREEYGQPRGESLINLYKNIGESWKIIVDGTPDTGNYYEAWPFLAFVHNNPDNYTGLGLATFPGVWTEYDRGSNVTPLHVLQKLAGDVRIQKVVGRYWARMAY</sequence>
<name>A0A060CIH9_9GAMM</name>
<evidence type="ECO:0000313" key="1">
    <source>
        <dbReference type="EMBL" id="AIA95024.1"/>
    </source>
</evidence>
<proteinExistence type="predicted"/>
<organism evidence="1">
    <name type="scientific">uncultured Cellvibrio sp</name>
    <dbReference type="NCBI Taxonomy" id="174586"/>
    <lineage>
        <taxon>Bacteria</taxon>
        <taxon>Pseudomonadati</taxon>
        <taxon>Pseudomonadota</taxon>
        <taxon>Gammaproteobacteria</taxon>
        <taxon>Cellvibrionales</taxon>
        <taxon>Cellvibrionaceae</taxon>
        <taxon>Cellvibrio</taxon>
        <taxon>environmental samples</taxon>
    </lineage>
</organism>
<dbReference type="EMBL" id="KF127665">
    <property type="protein sequence ID" value="AIA95024.1"/>
    <property type="molecule type" value="Genomic_DNA"/>
</dbReference>
<reference evidence="1" key="1">
    <citation type="journal article" date="2013" name="Environ. Microbiol.">
        <title>Seasonally variable intestinal metagenomes of the red palm weevil (Rhynchophorus ferrugineus).</title>
        <authorList>
            <person name="Jia S."/>
            <person name="Zhang X."/>
            <person name="Zhang G."/>
            <person name="Yin A."/>
            <person name="Zhang S."/>
            <person name="Li F."/>
            <person name="Wang L."/>
            <person name="Zhao D."/>
            <person name="Yun Q."/>
            <person name="Tala"/>
            <person name="Wang J."/>
            <person name="Sun G."/>
            <person name="Baabdullah M."/>
            <person name="Yu X."/>
            <person name="Hu S."/>
            <person name="Al-Mssallem I.S."/>
            <person name="Yu J."/>
        </authorList>
    </citation>
    <scope>NUCLEOTIDE SEQUENCE</scope>
</reference>
<accession>A0A060CIH9</accession>
<protein>
    <submittedName>
        <fullName evidence="1">CAZy families CBM2 protein</fullName>
    </submittedName>
</protein>
<feature type="non-terminal residue" evidence="1">
    <location>
        <position position="116"/>
    </location>
</feature>